<protein>
    <recommendedName>
        <fullName evidence="4">Carboxyltransferase domain-containing protein</fullName>
    </recommendedName>
</protein>
<dbReference type="RefSeq" id="WP_045076333.1">
    <property type="nucleotide sequence ID" value="NZ_CP011005.1"/>
</dbReference>
<evidence type="ECO:0000256" key="2">
    <source>
        <dbReference type="ARBA" id="ARBA00022801"/>
    </source>
</evidence>
<keyword evidence="6" id="KW-1185">Reference proteome</keyword>
<keyword evidence="3" id="KW-0067">ATP-binding</keyword>
<reference evidence="5 6" key="1">
    <citation type="journal article" date="2015" name="Genome Announc.">
        <title>Complete Genome Sequencing of Protease-Producing Novel Arthrobacter sp. Strain IHBB 11108 Using PacBio Single-Molecule Real-Time Sequencing Technology.</title>
        <authorList>
            <person name="Kiran S."/>
            <person name="Swarnkar M.K."/>
            <person name="Pal M."/>
            <person name="Thakur R."/>
            <person name="Tewari R."/>
            <person name="Singh A.K."/>
            <person name="Gulati A."/>
        </authorList>
    </citation>
    <scope>NUCLEOTIDE SEQUENCE [LARGE SCALE GENOMIC DNA]</scope>
    <source>
        <strain evidence="5 6">IHBB 11108</strain>
    </source>
</reference>
<dbReference type="SUPFAM" id="SSF50891">
    <property type="entry name" value="Cyclophilin-like"/>
    <property type="match status" value="1"/>
</dbReference>
<dbReference type="InterPro" id="IPR052708">
    <property type="entry name" value="PxpC"/>
</dbReference>
<dbReference type="STRING" id="1618207.UM93_14970"/>
<dbReference type="GO" id="GO:0005524">
    <property type="term" value="F:ATP binding"/>
    <property type="evidence" value="ECO:0007669"/>
    <property type="project" value="UniProtKB-KW"/>
</dbReference>
<feature type="domain" description="Carboxyltransferase" evidence="4">
    <location>
        <begin position="24"/>
        <end position="284"/>
    </location>
</feature>
<dbReference type="AlphaFoldDB" id="A0A0D4C229"/>
<dbReference type="NCBIfam" id="TIGR00724">
    <property type="entry name" value="urea_amlyse_rel"/>
    <property type="match status" value="1"/>
</dbReference>
<organism evidence="5 6">
    <name type="scientific">Psychromicrobium lacuslunae</name>
    <dbReference type="NCBI Taxonomy" id="1618207"/>
    <lineage>
        <taxon>Bacteria</taxon>
        <taxon>Bacillati</taxon>
        <taxon>Actinomycetota</taxon>
        <taxon>Actinomycetes</taxon>
        <taxon>Micrococcales</taxon>
        <taxon>Micrococcaceae</taxon>
        <taxon>Psychromicrobium</taxon>
    </lineage>
</organism>
<keyword evidence="1" id="KW-0547">Nucleotide-binding</keyword>
<evidence type="ECO:0000256" key="1">
    <source>
        <dbReference type="ARBA" id="ARBA00022741"/>
    </source>
</evidence>
<dbReference type="EMBL" id="CP011005">
    <property type="protein sequence ID" value="AJT42470.1"/>
    <property type="molecule type" value="Genomic_DNA"/>
</dbReference>
<dbReference type="PANTHER" id="PTHR43309">
    <property type="entry name" value="5-OXOPROLINASE SUBUNIT C"/>
    <property type="match status" value="1"/>
</dbReference>
<dbReference type="PANTHER" id="PTHR43309:SF3">
    <property type="entry name" value="5-OXOPROLINASE SUBUNIT C"/>
    <property type="match status" value="1"/>
</dbReference>
<evidence type="ECO:0000313" key="5">
    <source>
        <dbReference type="EMBL" id="AJT42470.1"/>
    </source>
</evidence>
<evidence type="ECO:0000256" key="3">
    <source>
        <dbReference type="ARBA" id="ARBA00022840"/>
    </source>
</evidence>
<dbReference type="GO" id="GO:0016787">
    <property type="term" value="F:hydrolase activity"/>
    <property type="evidence" value="ECO:0007669"/>
    <property type="project" value="UniProtKB-KW"/>
</dbReference>
<dbReference type="KEGG" id="ari:UM93_14970"/>
<accession>A0A0D4C229</accession>
<evidence type="ECO:0000313" key="6">
    <source>
        <dbReference type="Proteomes" id="UP000061839"/>
    </source>
</evidence>
<dbReference type="Pfam" id="PF02626">
    <property type="entry name" value="CT_A_B"/>
    <property type="match status" value="1"/>
</dbReference>
<keyword evidence="2" id="KW-0378">Hydrolase</keyword>
<gene>
    <name evidence="5" type="ORF">UM93_14970</name>
</gene>
<proteinExistence type="predicted"/>
<dbReference type="InterPro" id="IPR029000">
    <property type="entry name" value="Cyclophilin-like_dom_sf"/>
</dbReference>
<dbReference type="SMART" id="SM00797">
    <property type="entry name" value="AHS2"/>
    <property type="match status" value="1"/>
</dbReference>
<dbReference type="PATRIC" id="fig|1618207.4.peg.3049"/>
<dbReference type="Gene3D" id="2.40.100.10">
    <property type="entry name" value="Cyclophilin-like"/>
    <property type="match status" value="1"/>
</dbReference>
<dbReference type="Proteomes" id="UP000061839">
    <property type="component" value="Chromosome"/>
</dbReference>
<dbReference type="OrthoDB" id="9768696at2"/>
<dbReference type="HOGENOM" id="CLU_028967_0_3_11"/>
<dbReference type="InterPro" id="IPR003778">
    <property type="entry name" value="CT_A_B"/>
</dbReference>
<name>A0A0D4C229_9MICC</name>
<evidence type="ECO:0000259" key="4">
    <source>
        <dbReference type="SMART" id="SM00797"/>
    </source>
</evidence>
<sequence>MTARVVSTGPLALVQDLGRPGAAALGLGPGGALDRAALVAANALVANPASSAGLEIVFGGFALEFNEPAVFAVTGAVGEVLIDGVPRPQRTAHSVAAGTRLTIAAASAGLRYYLAIAGGIEAPTLLGSRSRDILAAMGPEPLQAGQLLSFGSDHQESARPEVFRDPPRPDRRLSLRVTPGPRRDWFVDGAWSQLLSQEWAISADSNRIGARLLGRPLEFSRSGQLPSEGMVTGALQVPPSGLPTIFLADHPVTGGYPVIAVVRKADIDLLGQAQPGQTLRFLAS</sequence>